<evidence type="ECO:0000256" key="1">
    <source>
        <dbReference type="ARBA" id="ARBA00004196"/>
    </source>
</evidence>
<comment type="caution">
    <text evidence="5">The sequence shown here is derived from an EMBL/GenBank/DDBJ whole genome shotgun (WGS) entry which is preliminary data.</text>
</comment>
<dbReference type="AlphaFoldDB" id="A0A7J5U492"/>
<evidence type="ECO:0000313" key="5">
    <source>
        <dbReference type="EMBL" id="KAB7732664.1"/>
    </source>
</evidence>
<organism evidence="5 6">
    <name type="scientific">Rudanella paleaurantiibacter</name>
    <dbReference type="NCBI Taxonomy" id="2614655"/>
    <lineage>
        <taxon>Bacteria</taxon>
        <taxon>Pseudomonadati</taxon>
        <taxon>Bacteroidota</taxon>
        <taxon>Cytophagia</taxon>
        <taxon>Cytophagales</taxon>
        <taxon>Cytophagaceae</taxon>
        <taxon>Rudanella</taxon>
    </lineage>
</organism>
<dbReference type="PANTHER" id="PTHR38045:SF1">
    <property type="entry name" value="HEPARINASE II_III-LIKE PROTEIN"/>
    <property type="match status" value="1"/>
</dbReference>
<reference evidence="5 6" key="1">
    <citation type="submission" date="2019-10" db="EMBL/GenBank/DDBJ databases">
        <title>Rudanella paleaurantiibacter sp. nov., isolated from sludge.</title>
        <authorList>
            <person name="Xu S.Q."/>
        </authorList>
    </citation>
    <scope>NUCLEOTIDE SEQUENCE [LARGE SCALE GENOMIC DNA]</scope>
    <source>
        <strain evidence="5 6">HX-22-17</strain>
    </source>
</reference>
<dbReference type="Pfam" id="PF16332">
    <property type="entry name" value="DUF4962"/>
    <property type="match status" value="1"/>
</dbReference>
<proteinExistence type="predicted"/>
<keyword evidence="2" id="KW-0732">Signal</keyword>
<dbReference type="Proteomes" id="UP000488299">
    <property type="component" value="Unassembled WGS sequence"/>
</dbReference>
<feature type="domain" description="Heparinase II/III-like C-terminal" evidence="3">
    <location>
        <begin position="386"/>
        <end position="562"/>
    </location>
</feature>
<dbReference type="Gene3D" id="2.70.98.70">
    <property type="match status" value="1"/>
</dbReference>
<keyword evidence="6" id="KW-1185">Reference proteome</keyword>
<dbReference type="RefSeq" id="WP_152122163.1">
    <property type="nucleotide sequence ID" value="NZ_WELI01000001.1"/>
</dbReference>
<dbReference type="Pfam" id="PF07940">
    <property type="entry name" value="Hepar_II_III_C"/>
    <property type="match status" value="1"/>
</dbReference>
<evidence type="ECO:0000259" key="4">
    <source>
        <dbReference type="Pfam" id="PF16332"/>
    </source>
</evidence>
<name>A0A7J5U492_9BACT</name>
<dbReference type="GO" id="GO:0016829">
    <property type="term" value="F:lyase activity"/>
    <property type="evidence" value="ECO:0007669"/>
    <property type="project" value="InterPro"/>
</dbReference>
<feature type="domain" description="Heparinase II N-terminal" evidence="4">
    <location>
        <begin position="87"/>
        <end position="299"/>
    </location>
</feature>
<feature type="signal peptide" evidence="2">
    <location>
        <begin position="1"/>
        <end position="23"/>
    </location>
</feature>
<comment type="subcellular location">
    <subcellularLocation>
        <location evidence="1">Cell envelope</location>
    </subcellularLocation>
</comment>
<dbReference type="GO" id="GO:0030313">
    <property type="term" value="C:cell envelope"/>
    <property type="evidence" value="ECO:0007669"/>
    <property type="project" value="UniProtKB-SubCell"/>
</dbReference>
<dbReference type="InterPro" id="IPR032518">
    <property type="entry name" value="HepII_N"/>
</dbReference>
<dbReference type="InterPro" id="IPR008929">
    <property type="entry name" value="Chondroitin_lyas"/>
</dbReference>
<gene>
    <name evidence="5" type="ORF">F5984_01565</name>
</gene>
<protein>
    <submittedName>
        <fullName evidence="5">DUF4962 domain-containing protein</fullName>
    </submittedName>
</protein>
<feature type="chain" id="PRO_5029694564" evidence="2">
    <location>
        <begin position="24"/>
        <end position="627"/>
    </location>
</feature>
<evidence type="ECO:0000256" key="2">
    <source>
        <dbReference type="SAM" id="SignalP"/>
    </source>
</evidence>
<evidence type="ECO:0000313" key="6">
    <source>
        <dbReference type="Proteomes" id="UP000488299"/>
    </source>
</evidence>
<accession>A0A7J5U492</accession>
<evidence type="ECO:0000259" key="3">
    <source>
        <dbReference type="Pfam" id="PF07940"/>
    </source>
</evidence>
<dbReference type="EMBL" id="WELI01000001">
    <property type="protein sequence ID" value="KAB7732664.1"/>
    <property type="molecule type" value="Genomic_DNA"/>
</dbReference>
<dbReference type="PANTHER" id="PTHR38045">
    <property type="entry name" value="CHROMOSOME 1, WHOLE GENOME SHOTGUN SEQUENCE"/>
    <property type="match status" value="1"/>
</dbReference>
<dbReference type="InterPro" id="IPR012480">
    <property type="entry name" value="Hepar_II_III_C"/>
</dbReference>
<dbReference type="Gene3D" id="1.50.10.100">
    <property type="entry name" value="Chondroitin AC/alginate lyase"/>
    <property type="match status" value="1"/>
</dbReference>
<sequence length="627" mass="69324">MKTTTRLAFFALLLFLASTLSRAQTDTVRANAKLPDHPRLLLLKGEEKALLKAIQADPVWTKAHGAILAECDRMQSLPPVERIQIGRRLLDKSREALRRIFFLSYAYRLTGQKPYLDRAERELLAVSAFSDWNPSHFLDVAEMTMAVSIGYDWLYNDLSETARTQIREAIQKKGIEPSLEKKHNSWLTATHNWNQVCNAGITFGALALYENNPEQGRMLVNRAVRTVVRAMADYAPDGAYPEGYSYWGYGTTFNVLLISALERAFRSDFGLSRQPGFMQTADYLLHMTGPSGASFNYSDAGRGGGVQPAMFWFSQKRNDPSLLWVERTHLTADPKPMLNDRILPAMMVWGKGVKMNRINPPAATLWAGGGKNPVALFRSSWQDPKAVYVGMKGGSPSVNHAHMDAGSFVLEANGVRWGMDLGMQDYNSLESKGLNIWGKDQNAQRWQVFRYRNEVHSTLTVNNELQRVNGNAPLTSYASTPAFQNATTDLSSVYQGSLKTARRGIGLMAGSYVVVRDELEAAAQPTTVRWSLLTPAEVSITGPNTAELRKDGQTLTLRVQEPAQVTMKTWSTTPPNSYDAPNTGSSVVGFEVQMPAGATGALTVLLIPQGANVPTTPTPALSSWPRK</sequence>
<dbReference type="SUPFAM" id="SSF48230">
    <property type="entry name" value="Chondroitin AC/alginate lyase"/>
    <property type="match status" value="1"/>
</dbReference>